<organism evidence="10 11">
    <name type="scientific">Stegodyphus mimosarum</name>
    <name type="common">African social velvet spider</name>
    <dbReference type="NCBI Taxonomy" id="407821"/>
    <lineage>
        <taxon>Eukaryota</taxon>
        <taxon>Metazoa</taxon>
        <taxon>Ecdysozoa</taxon>
        <taxon>Arthropoda</taxon>
        <taxon>Chelicerata</taxon>
        <taxon>Arachnida</taxon>
        <taxon>Araneae</taxon>
        <taxon>Araneomorphae</taxon>
        <taxon>Entelegynae</taxon>
        <taxon>Eresoidea</taxon>
        <taxon>Eresidae</taxon>
        <taxon>Stegodyphus</taxon>
    </lineage>
</organism>
<evidence type="ECO:0000256" key="8">
    <source>
        <dbReference type="SAM" id="MobiDB-lite"/>
    </source>
</evidence>
<evidence type="ECO:0000256" key="7">
    <source>
        <dbReference type="SAM" id="Coils"/>
    </source>
</evidence>
<dbReference type="InterPro" id="IPR002048">
    <property type="entry name" value="EF_hand_dom"/>
</dbReference>
<dbReference type="GO" id="GO:0003924">
    <property type="term" value="F:GTPase activity"/>
    <property type="evidence" value="ECO:0007669"/>
    <property type="project" value="InterPro"/>
</dbReference>
<dbReference type="PANTHER" id="PTHR47977">
    <property type="entry name" value="RAS-RELATED PROTEIN RAB"/>
    <property type="match status" value="1"/>
</dbReference>
<dbReference type="GO" id="GO:0005509">
    <property type="term" value="F:calcium ion binding"/>
    <property type="evidence" value="ECO:0007669"/>
    <property type="project" value="InterPro"/>
</dbReference>
<dbReference type="SMART" id="SM00175">
    <property type="entry name" value="RAB"/>
    <property type="match status" value="1"/>
</dbReference>
<dbReference type="Pfam" id="PF13499">
    <property type="entry name" value="EF-hand_7"/>
    <property type="match status" value="1"/>
</dbReference>
<dbReference type="PROSITE" id="PS51417">
    <property type="entry name" value="ARF"/>
    <property type="match status" value="1"/>
</dbReference>
<dbReference type="InterPro" id="IPR050227">
    <property type="entry name" value="Rab"/>
</dbReference>
<feature type="compositionally biased region" description="Polar residues" evidence="8">
    <location>
        <begin position="533"/>
        <end position="543"/>
    </location>
</feature>
<feature type="compositionally biased region" description="Polar residues" evidence="8">
    <location>
        <begin position="467"/>
        <end position="482"/>
    </location>
</feature>
<dbReference type="SMART" id="SM00054">
    <property type="entry name" value="EFh"/>
    <property type="match status" value="2"/>
</dbReference>
<dbReference type="InterPro" id="IPR018247">
    <property type="entry name" value="EF_Hand_1_Ca_BS"/>
</dbReference>
<dbReference type="CDD" id="cd00154">
    <property type="entry name" value="Rab"/>
    <property type="match status" value="1"/>
</dbReference>
<dbReference type="SUPFAM" id="SSF52540">
    <property type="entry name" value="P-loop containing nucleoside triphosphate hydrolases"/>
    <property type="match status" value="1"/>
</dbReference>
<dbReference type="GO" id="GO:0005737">
    <property type="term" value="C:cytoplasm"/>
    <property type="evidence" value="ECO:0007669"/>
    <property type="project" value="UniProtKB-SubCell"/>
</dbReference>
<dbReference type="InterPro" id="IPR001806">
    <property type="entry name" value="Small_GTPase"/>
</dbReference>
<proteinExistence type="predicted"/>
<dbReference type="AlphaFoldDB" id="A0A087T467"/>
<name>A0A087T467_STEMI</name>
<accession>A0A087T467</accession>
<dbReference type="PRINTS" id="PR00449">
    <property type="entry name" value="RASTRNSFRMNG"/>
</dbReference>
<evidence type="ECO:0000313" key="10">
    <source>
        <dbReference type="EMBL" id="KFM59906.1"/>
    </source>
</evidence>
<dbReference type="NCBIfam" id="TIGR00231">
    <property type="entry name" value="small_GTP"/>
    <property type="match status" value="1"/>
</dbReference>
<dbReference type="OrthoDB" id="6420547at2759"/>
<dbReference type="PROSITE" id="PS51420">
    <property type="entry name" value="RHO"/>
    <property type="match status" value="1"/>
</dbReference>
<dbReference type="InterPro" id="IPR005225">
    <property type="entry name" value="Small_GTP-bd"/>
</dbReference>
<keyword evidence="5 7" id="KW-0175">Coiled coil</keyword>
<dbReference type="GO" id="GO:0005525">
    <property type="term" value="F:GTP binding"/>
    <property type="evidence" value="ECO:0007669"/>
    <property type="project" value="UniProtKB-KW"/>
</dbReference>
<dbReference type="InterPro" id="IPR027417">
    <property type="entry name" value="P-loop_NTPase"/>
</dbReference>
<feature type="region of interest" description="Disordered" evidence="8">
    <location>
        <begin position="531"/>
        <end position="611"/>
    </location>
</feature>
<feature type="compositionally biased region" description="Low complexity" evidence="8">
    <location>
        <begin position="594"/>
        <end position="604"/>
    </location>
</feature>
<dbReference type="Gene3D" id="1.10.238.10">
    <property type="entry name" value="EF-hand"/>
    <property type="match status" value="1"/>
</dbReference>
<dbReference type="Gene3D" id="3.40.50.300">
    <property type="entry name" value="P-loop containing nucleotide triphosphate hydrolases"/>
    <property type="match status" value="1"/>
</dbReference>
<evidence type="ECO:0000313" key="11">
    <source>
        <dbReference type="Proteomes" id="UP000054359"/>
    </source>
</evidence>
<dbReference type="Proteomes" id="UP000054359">
    <property type="component" value="Unassembled WGS sequence"/>
</dbReference>
<feature type="non-terminal residue" evidence="10">
    <location>
        <position position="832"/>
    </location>
</feature>
<dbReference type="InterPro" id="IPR011992">
    <property type="entry name" value="EF-hand-dom_pair"/>
</dbReference>
<evidence type="ECO:0000256" key="2">
    <source>
        <dbReference type="ARBA" id="ARBA00022490"/>
    </source>
</evidence>
<sequence>MSVQLQNFFKSCDPEGTSSVDKEAFRDLCNRLNISQEDADLIFDDLDLDRDGRISFADFSRGFSNFLSNSVACEPVDDHNDDCVGNPEDPEETTKQQVWTTLTTEAERVGKKSSDEGKLKWLLNELQASEQRHLVPYLESAVEELLGNLHQLQEEKTRLEDSWRREKLEHERHMKRMEEELDQQVKDAEMRLRLQAQEEVEGERKSLQTKMDTELDKVQAHLVVMEKVYSWLRSQPTEQRDVRLDEVRSKLDEAVHENRQLRMSLLDTQTSIALMRSELLQLRTMYEEKCRELSSERERILEVLQEQDHLSRQLNLLHDANKRLLDSHDALRSSVENTGKLATEAPSRGKSGSIIGDYLDLRYSPDLLDRFTEDEEAEEDDQNLRRAKSMDINFPIQRRSKSVDRQSARQSLNQSDSGVSTVRDSCEPDESWDMSPHSPGNRHDSDEGDDEDGNGRRTQKASRRDSATPSRMSRTSFVQSPSLDKVSKVESKNSSGVAFRMKSCASQDSLLDPETYPRRKISDIKKQLGIEDTPTNWTRSWSPNPRKCSTPKEKLSHDGTADKGIVPPTPLPRTKMMSSTIDSKDKEETDRTEASNSELNNNSVEEGEYEYEPTGPAEQTFKVIFVGDAGVGKSSFALRISKGVFVRHMSSTLGIDFLMRTIRVDGRNVAVQLWDTAGQERFRSITKSYFRKADGVMLLYDCTCEHSFLNVRQWVEDIDVSCFYSMMAEKTPSGRKASSQRIPLMIVANKIDLRDMAVRTGVTCISTEEGEKLAKDCDTTFMEASAKDGSNVLHALANLVRSMRTQQELQLSASTMQLCDKRAKKSGSCCGK</sequence>
<keyword evidence="3" id="KW-0547">Nucleotide-binding</keyword>
<comment type="subcellular location">
    <subcellularLocation>
        <location evidence="1">Cytoplasm</location>
    </subcellularLocation>
</comment>
<feature type="compositionally biased region" description="Basic and acidic residues" evidence="8">
    <location>
        <begin position="550"/>
        <end position="561"/>
    </location>
</feature>
<dbReference type="EMBL" id="KK113338">
    <property type="protein sequence ID" value="KFM59906.1"/>
    <property type="molecule type" value="Genomic_DNA"/>
</dbReference>
<feature type="compositionally biased region" description="Basic and acidic residues" evidence="8">
    <location>
        <begin position="582"/>
        <end position="593"/>
    </location>
</feature>
<keyword evidence="2" id="KW-0963">Cytoplasm</keyword>
<dbReference type="OMA" id="HERETEH"/>
<reference evidence="10 11" key="1">
    <citation type="submission" date="2013-11" db="EMBL/GenBank/DDBJ databases">
        <title>Genome sequencing of Stegodyphus mimosarum.</title>
        <authorList>
            <person name="Bechsgaard J."/>
        </authorList>
    </citation>
    <scope>NUCLEOTIDE SEQUENCE [LARGE SCALE GENOMIC DNA]</scope>
</reference>
<dbReference type="SMART" id="SM00176">
    <property type="entry name" value="RAN"/>
    <property type="match status" value="1"/>
</dbReference>
<dbReference type="SMART" id="SM00174">
    <property type="entry name" value="RHO"/>
    <property type="match status" value="1"/>
</dbReference>
<gene>
    <name evidence="10" type="ORF">X975_11837</name>
</gene>
<feature type="coiled-coil region" evidence="7">
    <location>
        <begin position="142"/>
        <end position="198"/>
    </location>
</feature>
<dbReference type="PROSITE" id="PS50222">
    <property type="entry name" value="EF_HAND_2"/>
    <property type="match status" value="1"/>
</dbReference>
<evidence type="ECO:0000256" key="6">
    <source>
        <dbReference type="ARBA" id="ARBA00023134"/>
    </source>
</evidence>
<dbReference type="PROSITE" id="PS51419">
    <property type="entry name" value="RAB"/>
    <property type="match status" value="1"/>
</dbReference>
<dbReference type="Pfam" id="PF00071">
    <property type="entry name" value="Ras"/>
    <property type="match status" value="1"/>
</dbReference>
<feature type="domain" description="EF-hand" evidence="9">
    <location>
        <begin position="34"/>
        <end position="69"/>
    </location>
</feature>
<dbReference type="PROSITE" id="PS00018">
    <property type="entry name" value="EF_HAND_1"/>
    <property type="match status" value="1"/>
</dbReference>
<dbReference type="SMART" id="SM00173">
    <property type="entry name" value="RAS"/>
    <property type="match status" value="1"/>
</dbReference>
<dbReference type="FunFam" id="3.40.50.300:FF:001348">
    <property type="entry name" value="Ras and EF-hand domain-containing protein"/>
    <property type="match status" value="1"/>
</dbReference>
<protein>
    <submittedName>
        <fullName evidence="10">Ras and EF-hand domain-containing protein</fullName>
    </submittedName>
</protein>
<evidence type="ECO:0000256" key="3">
    <source>
        <dbReference type="ARBA" id="ARBA00022741"/>
    </source>
</evidence>
<keyword evidence="4" id="KW-0106">Calcium</keyword>
<dbReference type="PROSITE" id="PS51421">
    <property type="entry name" value="RAS"/>
    <property type="match status" value="1"/>
</dbReference>
<evidence type="ECO:0000256" key="4">
    <source>
        <dbReference type="ARBA" id="ARBA00022837"/>
    </source>
</evidence>
<keyword evidence="6" id="KW-0342">GTP-binding</keyword>
<keyword evidence="11" id="KW-1185">Reference proteome</keyword>
<feature type="compositionally biased region" description="Polar residues" evidence="8">
    <location>
        <begin position="408"/>
        <end position="423"/>
    </location>
</feature>
<dbReference type="STRING" id="407821.A0A087T467"/>
<feature type="region of interest" description="Disordered" evidence="8">
    <location>
        <begin position="373"/>
        <end position="490"/>
    </location>
</feature>
<evidence type="ECO:0000259" key="9">
    <source>
        <dbReference type="PROSITE" id="PS50222"/>
    </source>
</evidence>
<evidence type="ECO:0000256" key="5">
    <source>
        <dbReference type="ARBA" id="ARBA00023054"/>
    </source>
</evidence>
<dbReference type="SUPFAM" id="SSF47473">
    <property type="entry name" value="EF-hand"/>
    <property type="match status" value="1"/>
</dbReference>
<evidence type="ECO:0000256" key="1">
    <source>
        <dbReference type="ARBA" id="ARBA00004496"/>
    </source>
</evidence>